<dbReference type="AlphaFoldDB" id="A0A0C2NDK9"/>
<sequence length="244" mass="27619">MDRTTVLCCTNMSGNDKRKLLIIGKSAGPRCFKGLRMEGLPVEYHANKNAWGKNLKLKQRKPFLLVDNCAAHPHLDNLQNIQLEFLPPNTTSLVQPMDMGLIKNFKTLYRGKLVSYILESIDENLLTTIRFVADSCRAIKTTTIQNCFTDCGFKPLYISEIFSNEENEDMLPVPIINFEEFSTIDNNLPCYDNNEDCEDLVVESPVPVANQEAKKYMAVLQLYFMQEGNEGSPTSALNICSDFL</sequence>
<dbReference type="GO" id="GO:0005634">
    <property type="term" value="C:nucleus"/>
    <property type="evidence" value="ECO:0007669"/>
    <property type="project" value="TreeGrafter"/>
</dbReference>
<dbReference type="InterPro" id="IPR004875">
    <property type="entry name" value="DDE_SF_endonuclease_dom"/>
</dbReference>
<reference evidence="2 3" key="1">
    <citation type="journal article" date="2014" name="Genome Biol. Evol.">
        <title>The genome of the myxosporean Thelohanellus kitauei shows adaptations to nutrient acquisition within its fish host.</title>
        <authorList>
            <person name="Yang Y."/>
            <person name="Xiong J."/>
            <person name="Zhou Z."/>
            <person name="Huo F."/>
            <person name="Miao W."/>
            <person name="Ran C."/>
            <person name="Liu Y."/>
            <person name="Zhang J."/>
            <person name="Feng J."/>
            <person name="Wang M."/>
            <person name="Wang M."/>
            <person name="Wang L."/>
            <person name="Yao B."/>
        </authorList>
    </citation>
    <scope>NUCLEOTIDE SEQUENCE [LARGE SCALE GENOMIC DNA]</scope>
    <source>
        <strain evidence="2">Wuqing</strain>
    </source>
</reference>
<feature type="domain" description="DDE-1" evidence="1">
    <location>
        <begin position="2"/>
        <end position="148"/>
    </location>
</feature>
<organism evidence="2 3">
    <name type="scientific">Thelohanellus kitauei</name>
    <name type="common">Myxosporean</name>
    <dbReference type="NCBI Taxonomy" id="669202"/>
    <lineage>
        <taxon>Eukaryota</taxon>
        <taxon>Metazoa</taxon>
        <taxon>Cnidaria</taxon>
        <taxon>Myxozoa</taxon>
        <taxon>Myxosporea</taxon>
        <taxon>Bivalvulida</taxon>
        <taxon>Platysporina</taxon>
        <taxon>Myxobolidae</taxon>
        <taxon>Thelohanellus</taxon>
    </lineage>
</organism>
<dbReference type="Proteomes" id="UP000031668">
    <property type="component" value="Unassembled WGS sequence"/>
</dbReference>
<protein>
    <recommendedName>
        <fullName evidence="1">DDE-1 domain-containing protein</fullName>
    </recommendedName>
</protein>
<dbReference type="OMA" id="KSAGPRC"/>
<dbReference type="InterPro" id="IPR050863">
    <property type="entry name" value="CenT-Element_Derived"/>
</dbReference>
<dbReference type="EMBL" id="JWZT01001428">
    <property type="protein sequence ID" value="KII72052.1"/>
    <property type="molecule type" value="Genomic_DNA"/>
</dbReference>
<evidence type="ECO:0000313" key="3">
    <source>
        <dbReference type="Proteomes" id="UP000031668"/>
    </source>
</evidence>
<accession>A0A0C2NDK9</accession>
<comment type="caution">
    <text evidence="2">The sequence shown here is derived from an EMBL/GenBank/DDBJ whole genome shotgun (WGS) entry which is preliminary data.</text>
</comment>
<dbReference type="PANTHER" id="PTHR19303">
    <property type="entry name" value="TRANSPOSON"/>
    <property type="match status" value="1"/>
</dbReference>
<dbReference type="Pfam" id="PF03184">
    <property type="entry name" value="DDE_1"/>
    <property type="match status" value="1"/>
</dbReference>
<dbReference type="GO" id="GO:0003677">
    <property type="term" value="F:DNA binding"/>
    <property type="evidence" value="ECO:0007669"/>
    <property type="project" value="TreeGrafter"/>
</dbReference>
<gene>
    <name evidence="2" type="ORF">RF11_16515</name>
</gene>
<proteinExistence type="predicted"/>
<dbReference type="PANTHER" id="PTHR19303:SF73">
    <property type="entry name" value="PROTEIN PDC2"/>
    <property type="match status" value="1"/>
</dbReference>
<dbReference type="OrthoDB" id="5986314at2759"/>
<evidence type="ECO:0000313" key="2">
    <source>
        <dbReference type="EMBL" id="KII72052.1"/>
    </source>
</evidence>
<keyword evidence="3" id="KW-1185">Reference proteome</keyword>
<name>A0A0C2NDK9_THEKT</name>
<evidence type="ECO:0000259" key="1">
    <source>
        <dbReference type="Pfam" id="PF03184"/>
    </source>
</evidence>